<evidence type="ECO:0000313" key="2">
    <source>
        <dbReference type="Proteomes" id="UP000184050"/>
    </source>
</evidence>
<sequence length="50" mass="5582">MSLKLVRGVLKIREITLDRVAGKGIITDIAFNSVQNSIPFHVWILCENGD</sequence>
<proteinExistence type="predicted"/>
<dbReference type="EMBL" id="FQZE01000062">
    <property type="protein sequence ID" value="SHK08214.1"/>
    <property type="molecule type" value="Genomic_DNA"/>
</dbReference>
<reference evidence="1 2" key="1">
    <citation type="submission" date="2016-11" db="EMBL/GenBank/DDBJ databases">
        <authorList>
            <person name="Jaros S."/>
            <person name="Januszkiewicz K."/>
            <person name="Wedrychowicz H."/>
        </authorList>
    </citation>
    <scope>NUCLEOTIDE SEQUENCE [LARGE SCALE GENOMIC DNA]</scope>
    <source>
        <strain evidence="1 2">DSM 27063</strain>
    </source>
</reference>
<dbReference type="Proteomes" id="UP000184050">
    <property type="component" value="Unassembled WGS sequence"/>
</dbReference>
<gene>
    <name evidence="1" type="ORF">SAMN05444280_1626</name>
</gene>
<accession>A0A1M6PJY2</accession>
<name>A0A1M6PJY2_9BACT</name>
<organism evidence="1 2">
    <name type="scientific">Tangfeifania diversioriginum</name>
    <dbReference type="NCBI Taxonomy" id="1168035"/>
    <lineage>
        <taxon>Bacteria</taxon>
        <taxon>Pseudomonadati</taxon>
        <taxon>Bacteroidota</taxon>
        <taxon>Bacteroidia</taxon>
        <taxon>Marinilabiliales</taxon>
        <taxon>Prolixibacteraceae</taxon>
        <taxon>Tangfeifania</taxon>
    </lineage>
</organism>
<evidence type="ECO:0000313" key="1">
    <source>
        <dbReference type="EMBL" id="SHK08214.1"/>
    </source>
</evidence>
<dbReference type="AlphaFoldDB" id="A0A1M6PJY2"/>
<keyword evidence="2" id="KW-1185">Reference proteome</keyword>
<protein>
    <submittedName>
        <fullName evidence="1">Uncharacterized protein</fullName>
    </submittedName>
</protein>